<feature type="region of interest" description="Disordered" evidence="2">
    <location>
        <begin position="545"/>
        <end position="612"/>
    </location>
</feature>
<evidence type="ECO:0000256" key="2">
    <source>
        <dbReference type="SAM" id="MobiDB-lite"/>
    </source>
</evidence>
<keyword evidence="6" id="KW-1185">Reference proteome</keyword>
<dbReference type="Proteomes" id="UP000247409">
    <property type="component" value="Unassembled WGS sequence"/>
</dbReference>
<feature type="coiled-coil region" evidence="1">
    <location>
        <begin position="69"/>
        <end position="103"/>
    </location>
</feature>
<keyword evidence="1" id="KW-0175">Coiled coil</keyword>
<feature type="compositionally biased region" description="Acidic residues" evidence="2">
    <location>
        <begin position="491"/>
        <end position="500"/>
    </location>
</feature>
<protein>
    <submittedName>
        <fullName evidence="5">Uncharacterized protein</fullName>
    </submittedName>
</protein>
<evidence type="ECO:0000313" key="6">
    <source>
        <dbReference type="Proteomes" id="UP000247409"/>
    </source>
</evidence>
<feature type="region of interest" description="Disordered" evidence="2">
    <location>
        <begin position="468"/>
        <end position="532"/>
    </location>
</feature>
<feature type="chain" id="PRO_5016134526" evidence="4">
    <location>
        <begin position="23"/>
        <end position="612"/>
    </location>
</feature>
<keyword evidence="3" id="KW-1133">Transmembrane helix</keyword>
<feature type="compositionally biased region" description="Basic and acidic residues" evidence="2">
    <location>
        <begin position="468"/>
        <end position="480"/>
    </location>
</feature>
<proteinExistence type="predicted"/>
<feature type="transmembrane region" description="Helical" evidence="3">
    <location>
        <begin position="324"/>
        <end position="343"/>
    </location>
</feature>
<feature type="compositionally biased region" description="Basic residues" evidence="2">
    <location>
        <begin position="587"/>
        <end position="596"/>
    </location>
</feature>
<organism evidence="5 6">
    <name type="scientific">Gracilariopsis chorda</name>
    <dbReference type="NCBI Taxonomy" id="448386"/>
    <lineage>
        <taxon>Eukaryota</taxon>
        <taxon>Rhodophyta</taxon>
        <taxon>Florideophyceae</taxon>
        <taxon>Rhodymeniophycidae</taxon>
        <taxon>Gracilariales</taxon>
        <taxon>Gracilariaceae</taxon>
        <taxon>Gracilariopsis</taxon>
    </lineage>
</organism>
<feature type="compositionally biased region" description="Basic and acidic residues" evidence="2">
    <location>
        <begin position="572"/>
        <end position="586"/>
    </location>
</feature>
<dbReference type="OrthoDB" id="10466635at2759"/>
<accession>A0A2V3J5V8</accession>
<evidence type="ECO:0000256" key="4">
    <source>
        <dbReference type="SAM" id="SignalP"/>
    </source>
</evidence>
<reference evidence="5 6" key="1">
    <citation type="journal article" date="2018" name="Mol. Biol. Evol.">
        <title>Analysis of the draft genome of the red seaweed Gracilariopsis chorda provides insights into genome size evolution in Rhodophyta.</title>
        <authorList>
            <person name="Lee J."/>
            <person name="Yang E.C."/>
            <person name="Graf L."/>
            <person name="Yang J.H."/>
            <person name="Qiu H."/>
            <person name="Zel Zion U."/>
            <person name="Chan C.X."/>
            <person name="Stephens T.G."/>
            <person name="Weber A.P.M."/>
            <person name="Boo G.H."/>
            <person name="Boo S.M."/>
            <person name="Kim K.M."/>
            <person name="Shin Y."/>
            <person name="Jung M."/>
            <person name="Lee S.J."/>
            <person name="Yim H.S."/>
            <person name="Lee J.H."/>
            <person name="Bhattacharya D."/>
            <person name="Yoon H.S."/>
        </authorList>
    </citation>
    <scope>NUCLEOTIDE SEQUENCE [LARGE SCALE GENOMIC DNA]</scope>
    <source>
        <strain evidence="5 6">SKKU-2015</strain>
        <tissue evidence="5">Whole body</tissue>
    </source>
</reference>
<keyword evidence="3" id="KW-0812">Transmembrane</keyword>
<evidence type="ECO:0000256" key="3">
    <source>
        <dbReference type="SAM" id="Phobius"/>
    </source>
</evidence>
<evidence type="ECO:0000256" key="1">
    <source>
        <dbReference type="SAM" id="Coils"/>
    </source>
</evidence>
<gene>
    <name evidence="5" type="ORF">BWQ96_00447</name>
</gene>
<dbReference type="EMBL" id="NBIV01000002">
    <property type="protein sequence ID" value="PXF49795.1"/>
    <property type="molecule type" value="Genomic_DNA"/>
</dbReference>
<evidence type="ECO:0000313" key="5">
    <source>
        <dbReference type="EMBL" id="PXF49795.1"/>
    </source>
</evidence>
<name>A0A2V3J5V8_9FLOR</name>
<feature type="transmembrane region" description="Helical" evidence="3">
    <location>
        <begin position="254"/>
        <end position="271"/>
    </location>
</feature>
<feature type="compositionally biased region" description="Acidic residues" evidence="2">
    <location>
        <begin position="551"/>
        <end position="560"/>
    </location>
</feature>
<keyword evidence="4" id="KW-0732">Signal</keyword>
<sequence length="612" mass="70941">MPLPRILCLLLLLLLLCSPVYARMPELLLDSLFSRFVRPNSGRSHARRSLAKAPAANENDASEAQSVSTEELRSRIAEHRIQISRMEQETEELKHEKSFLEKSIELKKGQRNMQDGQVKLSQAVLEDKAREIAMYKREAPRTLRRYNELIRRQRQLQNTLNRLHRQSQELSTTKEVIMNRLQNLTVHDLVERHARTLPDAMAGALRKGAAVVVPFFDYLAVAADTNNRLVDHVGSEIDRFTYVNLSSSPFLSGILYYCILLVPLLSVIGLLQRVLVSSTKITVSACLFYSNLYFIFMCVVNVFASLVLHQDPLRIWSKRYETSFVVANLVLAAYYMWHTAMLALQTALSFDKGTLSQLVGTITVGIHYYVFAWRKVFTDSPPAMYAFNYMMYATIFCFILYDRYSRMNSRQLNENGLLRFIDEKVKGFEAQLFDTHAARGWLNAIGDWFTIESPRSRRFSARRSRVVVSDKHNHRSEKGNRLTSRRMPLSDSEELDEAEEQPLIRKHRHRIRQTAPQSQRPERGADYDNDTDSRGFISMFFGNVKKQDSSSSEDEEEAEEQTQSGVWSLFSRSEKKARDTTREESRRKAKSRHRYRDKKDPGSSRFSIWKWS</sequence>
<feature type="signal peptide" evidence="4">
    <location>
        <begin position="1"/>
        <end position="22"/>
    </location>
</feature>
<keyword evidence="3" id="KW-0472">Membrane</keyword>
<feature type="transmembrane region" description="Helical" evidence="3">
    <location>
        <begin position="383"/>
        <end position="401"/>
    </location>
</feature>
<comment type="caution">
    <text evidence="5">The sequence shown here is derived from an EMBL/GenBank/DDBJ whole genome shotgun (WGS) entry which is preliminary data.</text>
</comment>
<feature type="transmembrane region" description="Helical" evidence="3">
    <location>
        <begin position="283"/>
        <end position="304"/>
    </location>
</feature>
<dbReference type="AlphaFoldDB" id="A0A2V3J5V8"/>
<feature type="coiled-coil region" evidence="1">
    <location>
        <begin position="146"/>
        <end position="173"/>
    </location>
</feature>
<feature type="region of interest" description="Disordered" evidence="2">
    <location>
        <begin position="44"/>
        <end position="69"/>
    </location>
</feature>
<feature type="transmembrane region" description="Helical" evidence="3">
    <location>
        <begin position="355"/>
        <end position="371"/>
    </location>
</feature>